<name>A0A3N1XUS3_9FIRM</name>
<dbReference type="RefSeq" id="WP_123608074.1">
    <property type="nucleotide sequence ID" value="NZ_RJVG01000002.1"/>
</dbReference>
<comment type="caution">
    <text evidence="1">The sequence shown here is derived from an EMBL/GenBank/DDBJ whole genome shotgun (WGS) entry which is preliminary data.</text>
</comment>
<dbReference type="AlphaFoldDB" id="A0A3N1XUS3"/>
<keyword evidence="2" id="KW-1185">Reference proteome</keyword>
<dbReference type="Proteomes" id="UP000273083">
    <property type="component" value="Unassembled WGS sequence"/>
</dbReference>
<dbReference type="EMBL" id="RJVG01000002">
    <property type="protein sequence ID" value="ROR30363.1"/>
    <property type="molecule type" value="Genomic_DNA"/>
</dbReference>
<reference evidence="1 2" key="1">
    <citation type="submission" date="2018-11" db="EMBL/GenBank/DDBJ databases">
        <title>Genomic Encyclopedia of Type Strains, Phase IV (KMG-IV): sequencing the most valuable type-strain genomes for metagenomic binning, comparative biology and taxonomic classification.</title>
        <authorList>
            <person name="Goeker M."/>
        </authorList>
    </citation>
    <scope>NUCLEOTIDE SEQUENCE [LARGE SCALE GENOMIC DNA]</scope>
    <source>
        <strain evidence="1 2">DSM 26537</strain>
    </source>
</reference>
<protein>
    <submittedName>
        <fullName evidence="1">Uncharacterized protein</fullName>
    </submittedName>
</protein>
<evidence type="ECO:0000313" key="1">
    <source>
        <dbReference type="EMBL" id="ROR30363.1"/>
    </source>
</evidence>
<organism evidence="1 2">
    <name type="scientific">Mobilisporobacter senegalensis</name>
    <dbReference type="NCBI Taxonomy" id="1329262"/>
    <lineage>
        <taxon>Bacteria</taxon>
        <taxon>Bacillati</taxon>
        <taxon>Bacillota</taxon>
        <taxon>Clostridia</taxon>
        <taxon>Lachnospirales</taxon>
        <taxon>Lachnospiraceae</taxon>
        <taxon>Mobilisporobacter</taxon>
    </lineage>
</organism>
<proteinExistence type="predicted"/>
<gene>
    <name evidence="1" type="ORF">EDD66_10214</name>
</gene>
<evidence type="ECO:0000313" key="2">
    <source>
        <dbReference type="Proteomes" id="UP000273083"/>
    </source>
</evidence>
<accession>A0A3N1XUS3</accession>
<sequence>MFLDLLRKRKETLEQQINVLDNMGIRLNAGITINEILQIFDRKEIESKPYILLLMAMGGEMECSKNQWLPLSNDIWHFDTECIEDNGAYIEIVKRLSKMTKEFLKLDDINDFVDVENNIAWVSFEYNEQAYKWDLKVDNDWFDMTLIQKLNGLITQSEYDKKFTVAVLDQSCLIGFFNAETMEKLNNLCKLEFKTLL</sequence>